<protein>
    <submittedName>
        <fullName evidence="2">Uncharacterized protein</fullName>
    </submittedName>
</protein>
<feature type="compositionally biased region" description="Low complexity" evidence="1">
    <location>
        <begin position="51"/>
        <end position="61"/>
    </location>
</feature>
<feature type="compositionally biased region" description="Low complexity" evidence="1">
    <location>
        <begin position="7"/>
        <end position="25"/>
    </location>
</feature>
<feature type="non-terminal residue" evidence="2">
    <location>
        <position position="61"/>
    </location>
</feature>
<dbReference type="EMBL" id="CADCTS010000079">
    <property type="protein sequence ID" value="CAA9291217.1"/>
    <property type="molecule type" value="Genomic_DNA"/>
</dbReference>
<organism evidence="2">
    <name type="scientific">uncultured Friedmanniella sp</name>
    <dbReference type="NCBI Taxonomy" id="335381"/>
    <lineage>
        <taxon>Bacteria</taxon>
        <taxon>Bacillati</taxon>
        <taxon>Actinomycetota</taxon>
        <taxon>Actinomycetes</taxon>
        <taxon>Propionibacteriales</taxon>
        <taxon>Nocardioidaceae</taxon>
        <taxon>Friedmanniella</taxon>
        <taxon>environmental samples</taxon>
    </lineage>
</organism>
<gene>
    <name evidence="2" type="ORF">AVDCRST_MAG48-528</name>
</gene>
<name>A0A6J4JYV2_9ACTN</name>
<proteinExistence type="predicted"/>
<reference evidence="2" key="1">
    <citation type="submission" date="2020-02" db="EMBL/GenBank/DDBJ databases">
        <authorList>
            <person name="Meier V. D."/>
        </authorList>
    </citation>
    <scope>NUCLEOTIDE SEQUENCE</scope>
    <source>
        <strain evidence="2">AVDCRST_MAG48</strain>
    </source>
</reference>
<dbReference type="AlphaFoldDB" id="A0A6J4JYV2"/>
<accession>A0A6J4JYV2</accession>
<evidence type="ECO:0000313" key="2">
    <source>
        <dbReference type="EMBL" id="CAA9291217.1"/>
    </source>
</evidence>
<feature type="non-terminal residue" evidence="2">
    <location>
        <position position="1"/>
    </location>
</feature>
<feature type="region of interest" description="Disordered" evidence="1">
    <location>
        <begin position="1"/>
        <end position="61"/>
    </location>
</feature>
<sequence length="61" mass="6363">DHRRPPARLGPRPAAVPLARPAARADLPDGRRGRGAAPSPRLRRRRGRAGAGAADPADTAL</sequence>
<evidence type="ECO:0000256" key="1">
    <source>
        <dbReference type="SAM" id="MobiDB-lite"/>
    </source>
</evidence>